<protein>
    <submittedName>
        <fullName evidence="2">RHS repeat protein</fullName>
    </submittedName>
</protein>
<evidence type="ECO:0000313" key="3">
    <source>
        <dbReference type="Proteomes" id="UP000246744"/>
    </source>
</evidence>
<gene>
    <name evidence="2" type="ORF">DES37_1361</name>
</gene>
<dbReference type="EMBL" id="QGTS01000036">
    <property type="protein sequence ID" value="PWV98705.1"/>
    <property type="molecule type" value="Genomic_DNA"/>
</dbReference>
<feature type="non-terminal residue" evidence="2">
    <location>
        <position position="1"/>
    </location>
</feature>
<dbReference type="InterPro" id="IPR001826">
    <property type="entry name" value="RHS"/>
</dbReference>
<name>A0A317PEZ9_9ENTR</name>
<dbReference type="AlphaFoldDB" id="A0A317PEZ9"/>
<proteinExistence type="predicted"/>
<dbReference type="Proteomes" id="UP000246744">
    <property type="component" value="Unassembled WGS sequence"/>
</dbReference>
<feature type="domain" description="RHS protein conserved region" evidence="1">
    <location>
        <begin position="54"/>
        <end position="90"/>
    </location>
</feature>
<keyword evidence="3" id="KW-1185">Reference proteome</keyword>
<sequence>EDGSESTRVTTGFVWEGLRLLQEVHGDIPLTCVYADQGSYEPLARIDGITDPEIYWFHCQPNGTPERLTDNEGRVRWEGLTGAWGKLLREAPVHAAGFAQNLRMQGQYLDRDKCVGNTFEQRVSAGPKGEPQGSGE</sequence>
<dbReference type="Gene3D" id="2.180.10.10">
    <property type="entry name" value="RHS repeat-associated core"/>
    <property type="match status" value="1"/>
</dbReference>
<reference evidence="2 3" key="1">
    <citation type="submission" date="2018-05" db="EMBL/GenBank/DDBJ databases">
        <title>Genomic Encyclopedia of Type Strains, Phase IV (KMG-IV): sequencing the most valuable type-strain genomes for metagenomic binning, comparative biology and taxonomic classification.</title>
        <authorList>
            <person name="Goeker M."/>
        </authorList>
    </citation>
    <scope>NUCLEOTIDE SEQUENCE [LARGE SCALE GENOMIC DNA]</scope>
    <source>
        <strain evidence="2 3">DSM 19579</strain>
    </source>
</reference>
<comment type="caution">
    <text evidence="2">The sequence shown here is derived from an EMBL/GenBank/DDBJ whole genome shotgun (WGS) entry which is preliminary data.</text>
</comment>
<accession>A0A317PEZ9</accession>
<organism evidence="2 3">
    <name type="scientific">Mangrovibacter plantisponsor</name>
    <dbReference type="NCBI Taxonomy" id="451513"/>
    <lineage>
        <taxon>Bacteria</taxon>
        <taxon>Pseudomonadati</taxon>
        <taxon>Pseudomonadota</taxon>
        <taxon>Gammaproteobacteria</taxon>
        <taxon>Enterobacterales</taxon>
        <taxon>Enterobacteriaceae</taxon>
        <taxon>Mangrovibacter</taxon>
    </lineage>
</organism>
<dbReference type="Pfam" id="PF03527">
    <property type="entry name" value="RHS"/>
    <property type="match status" value="1"/>
</dbReference>
<evidence type="ECO:0000259" key="1">
    <source>
        <dbReference type="Pfam" id="PF03527"/>
    </source>
</evidence>
<evidence type="ECO:0000313" key="2">
    <source>
        <dbReference type="EMBL" id="PWV98705.1"/>
    </source>
</evidence>